<proteinExistence type="predicted"/>
<feature type="transmembrane region" description="Helical" evidence="1">
    <location>
        <begin position="17"/>
        <end position="35"/>
    </location>
</feature>
<dbReference type="AlphaFoldDB" id="B2IHH2"/>
<name>B2IHH2_BEII9</name>
<dbReference type="HOGENOM" id="CLU_648396_0_0_5"/>
<reference evidence="2 3" key="2">
    <citation type="journal article" date="2010" name="J. Bacteriol.">
        <title>Complete genome sequence of Beijerinckia indica subsp. indica.</title>
        <authorList>
            <person name="Tamas I."/>
            <person name="Dedysh S.N."/>
            <person name="Liesack W."/>
            <person name="Stott M.B."/>
            <person name="Alam M."/>
            <person name="Murrell J.C."/>
            <person name="Dunfield P.F."/>
        </authorList>
    </citation>
    <scope>NUCLEOTIDE SEQUENCE [LARGE SCALE GENOMIC DNA]</scope>
    <source>
        <strain evidence="3">ATCC 9039 / DSM 1715 / NCIMB 8712</strain>
    </source>
</reference>
<evidence type="ECO:0000313" key="2">
    <source>
        <dbReference type="EMBL" id="ACB94493.1"/>
    </source>
</evidence>
<keyword evidence="1" id="KW-0812">Transmembrane</keyword>
<keyword evidence="3" id="KW-1185">Reference proteome</keyword>
<organism evidence="2 3">
    <name type="scientific">Beijerinckia indica subsp. indica (strain ATCC 9039 / DSM 1715 / NCIMB 8712)</name>
    <dbReference type="NCBI Taxonomy" id="395963"/>
    <lineage>
        <taxon>Bacteria</taxon>
        <taxon>Pseudomonadati</taxon>
        <taxon>Pseudomonadota</taxon>
        <taxon>Alphaproteobacteria</taxon>
        <taxon>Hyphomicrobiales</taxon>
        <taxon>Beijerinckiaceae</taxon>
        <taxon>Beijerinckia</taxon>
    </lineage>
</organism>
<feature type="transmembrane region" description="Helical" evidence="1">
    <location>
        <begin position="379"/>
        <end position="401"/>
    </location>
</feature>
<dbReference type="STRING" id="395963.Bind_0843"/>
<accession>B2IHH2</accession>
<keyword evidence="1" id="KW-0472">Membrane</keyword>
<gene>
    <name evidence="2" type="ordered locus">Bind_0843</name>
</gene>
<evidence type="ECO:0000313" key="3">
    <source>
        <dbReference type="Proteomes" id="UP000001695"/>
    </source>
</evidence>
<dbReference type="RefSeq" id="WP_012383850.1">
    <property type="nucleotide sequence ID" value="NC_010581.1"/>
</dbReference>
<sequence length="411" mass="46698">MKQFGITLAAFLTVKRFLLVLFLSRLLMLVLLYGITGGQELSNDTHMHMTMLRSPWCILIYQYPGWEQNPPFLPFLEALFGYPAQLFFSDFISLRFVMICYEVIVGLLFYRLLTELHIKQERLGFCLLGFLILPMGWMVSVVMAQDETIASAAFLLPLLLFLSGRPRSALLFCGLGVVSAKIFIILEYCTLLAFCPKDKRVSGAVIGLLPIAIVYSGISLHRLLHGYPLPLTDFHPDPYFGTNFWIVLETYGGLSLLKYGPYSGLLAGLASLIPAFIIFVKAERDWDKTHVVVAVTASLTLFLSLFYHVNPEYFIMVFPPMLAITRNFVDVIYDFLVSFLPWAGKLFQVAQFKIGLEENKGRVVAVEVYSKLFPVSPEYLLVSTQLLFSIITLALAFRWCLRLFEPPMKRL</sequence>
<evidence type="ECO:0000256" key="1">
    <source>
        <dbReference type="SAM" id="Phobius"/>
    </source>
</evidence>
<feature type="transmembrane region" description="Helical" evidence="1">
    <location>
        <begin position="125"/>
        <end position="144"/>
    </location>
</feature>
<feature type="transmembrane region" description="Helical" evidence="1">
    <location>
        <begin position="291"/>
        <end position="309"/>
    </location>
</feature>
<reference evidence="3" key="1">
    <citation type="submission" date="2008-03" db="EMBL/GenBank/DDBJ databases">
        <title>Complete sequence of chromosome of Beijerinckia indica subsp. indica ATCC 9039.</title>
        <authorList>
            <consortium name="US DOE Joint Genome Institute"/>
            <person name="Copeland A."/>
            <person name="Lucas S."/>
            <person name="Lapidus A."/>
            <person name="Glavina del Rio T."/>
            <person name="Dalin E."/>
            <person name="Tice H."/>
            <person name="Bruce D."/>
            <person name="Goodwin L."/>
            <person name="Pitluck S."/>
            <person name="LaButti K."/>
            <person name="Schmutz J."/>
            <person name="Larimer F."/>
            <person name="Land M."/>
            <person name="Hauser L."/>
            <person name="Kyrpides N."/>
            <person name="Mikhailova N."/>
            <person name="Dunfield P.F."/>
            <person name="Dedysh S.N."/>
            <person name="Liesack W."/>
            <person name="Saw J.H."/>
            <person name="Alam M."/>
            <person name="Chen Y."/>
            <person name="Murrell J.C."/>
            <person name="Richardson P."/>
        </authorList>
    </citation>
    <scope>NUCLEOTIDE SEQUENCE [LARGE SCALE GENOMIC DNA]</scope>
    <source>
        <strain evidence="3">ATCC 9039 / DSM 1715 / NCIMB 8712</strain>
    </source>
</reference>
<evidence type="ECO:0008006" key="4">
    <source>
        <dbReference type="Google" id="ProtNLM"/>
    </source>
</evidence>
<dbReference type="KEGG" id="bid:Bind_0843"/>
<feature type="transmembrane region" description="Helical" evidence="1">
    <location>
        <begin position="169"/>
        <end position="194"/>
    </location>
</feature>
<dbReference type="EMBL" id="CP001016">
    <property type="protein sequence ID" value="ACB94493.1"/>
    <property type="molecule type" value="Genomic_DNA"/>
</dbReference>
<protein>
    <recommendedName>
        <fullName evidence="4">DUF2029 domain-containing protein</fullName>
    </recommendedName>
</protein>
<keyword evidence="1" id="KW-1133">Transmembrane helix</keyword>
<feature type="transmembrane region" description="Helical" evidence="1">
    <location>
        <begin position="92"/>
        <end position="113"/>
    </location>
</feature>
<dbReference type="Proteomes" id="UP000001695">
    <property type="component" value="Chromosome"/>
</dbReference>
<feature type="transmembrane region" description="Helical" evidence="1">
    <location>
        <begin position="201"/>
        <end position="224"/>
    </location>
</feature>
<feature type="transmembrane region" description="Helical" evidence="1">
    <location>
        <begin position="259"/>
        <end position="279"/>
    </location>
</feature>